<name>A0ABV6YRS2_UNCC1</name>
<sequence>MNSLELLKKYCEAFGPSSAESHIRSVIQETLQDSHQFITTTHGHLIAFDPEAKGDKTIMFQAHMDELGFRPYRYMSDGYIELSPASPIPENASNQLLIFFPNMVLGILVIDKQERQHRYFLDIGAQTKEEALERIPTYSNGAYKGGEFHETPNFLCGKSFDDRAGCAVVSNLLLNQPRRNNRVIGVYTVREESGNWPIPELRYALLEAGLKPDLVVNVEVCPGGPTPLGVEPLAILGQGVALTHMDLYYISDSSICQFMVQLARKEKIKHQHMSERSGGGELGAICNELGVTGYSLVIPGRYMHSPHSVISRNDYETAIEMVHAIARSGDILRK</sequence>
<dbReference type="InterPro" id="IPR023367">
    <property type="entry name" value="Peptidase_M42_dom2"/>
</dbReference>
<dbReference type="PANTHER" id="PTHR32481">
    <property type="entry name" value="AMINOPEPTIDASE"/>
    <property type="match status" value="1"/>
</dbReference>
<dbReference type="EMBL" id="JBHPBY010000011">
    <property type="protein sequence ID" value="MFC1848892.1"/>
    <property type="molecule type" value="Genomic_DNA"/>
</dbReference>
<comment type="caution">
    <text evidence="7">The sequence shown here is derived from an EMBL/GenBank/DDBJ whole genome shotgun (WGS) entry which is preliminary data.</text>
</comment>
<gene>
    <name evidence="7" type="ORF">ACFL27_01675</name>
</gene>
<dbReference type="Pfam" id="PF05343">
    <property type="entry name" value="Peptidase_M42"/>
    <property type="match status" value="1"/>
</dbReference>
<dbReference type="InterPro" id="IPR008007">
    <property type="entry name" value="Peptidase_M42"/>
</dbReference>
<keyword evidence="8" id="KW-1185">Reference proteome</keyword>
<keyword evidence="2" id="KW-0031">Aminopeptidase</keyword>
<accession>A0ABV6YRS2</accession>
<protein>
    <recommendedName>
        <fullName evidence="9">M42 family peptidase</fullName>
    </recommendedName>
</protein>
<dbReference type="InterPro" id="IPR051464">
    <property type="entry name" value="Peptidase_M42_aminopept"/>
</dbReference>
<dbReference type="PANTHER" id="PTHR32481:SF0">
    <property type="entry name" value="AMINOPEPTIDASE YPDE-RELATED"/>
    <property type="match status" value="1"/>
</dbReference>
<comment type="similarity">
    <text evidence="1 6">Belongs to the peptidase M42 family.</text>
</comment>
<dbReference type="Gene3D" id="2.40.30.40">
    <property type="entry name" value="Peptidase M42, domain 2"/>
    <property type="match status" value="1"/>
</dbReference>
<keyword evidence="5" id="KW-0378">Hydrolase</keyword>
<dbReference type="Proteomes" id="UP001594351">
    <property type="component" value="Unassembled WGS sequence"/>
</dbReference>
<evidence type="ECO:0000256" key="1">
    <source>
        <dbReference type="ARBA" id="ARBA00006272"/>
    </source>
</evidence>
<evidence type="ECO:0000256" key="6">
    <source>
        <dbReference type="PIRNR" id="PIRNR001123"/>
    </source>
</evidence>
<proteinExistence type="inferred from homology"/>
<keyword evidence="3" id="KW-0645">Protease</keyword>
<organism evidence="7 8">
    <name type="scientific">candidate division CSSED10-310 bacterium</name>
    <dbReference type="NCBI Taxonomy" id="2855610"/>
    <lineage>
        <taxon>Bacteria</taxon>
        <taxon>Bacteria division CSSED10-310</taxon>
    </lineage>
</organism>
<evidence type="ECO:0000256" key="4">
    <source>
        <dbReference type="ARBA" id="ARBA00022723"/>
    </source>
</evidence>
<reference evidence="7 8" key="1">
    <citation type="submission" date="2024-09" db="EMBL/GenBank/DDBJ databases">
        <title>Laminarin stimulates single cell rates of sulfate reduction while oxygen inhibits transcriptomic activity in coastal marine sediment.</title>
        <authorList>
            <person name="Lindsay M."/>
            <person name="Orcutt B."/>
            <person name="Emerson D."/>
            <person name="Stepanauskas R."/>
            <person name="D'Angelo T."/>
        </authorList>
    </citation>
    <scope>NUCLEOTIDE SEQUENCE [LARGE SCALE GENOMIC DNA]</scope>
    <source>
        <strain evidence="7">SAG AM-311-K15</strain>
    </source>
</reference>
<dbReference type="Gene3D" id="3.40.630.10">
    <property type="entry name" value="Zn peptidases"/>
    <property type="match status" value="1"/>
</dbReference>
<evidence type="ECO:0000256" key="5">
    <source>
        <dbReference type="ARBA" id="ARBA00022801"/>
    </source>
</evidence>
<evidence type="ECO:0000256" key="2">
    <source>
        <dbReference type="ARBA" id="ARBA00022438"/>
    </source>
</evidence>
<evidence type="ECO:0000313" key="7">
    <source>
        <dbReference type="EMBL" id="MFC1848892.1"/>
    </source>
</evidence>
<evidence type="ECO:0000256" key="3">
    <source>
        <dbReference type="ARBA" id="ARBA00022670"/>
    </source>
</evidence>
<dbReference type="SUPFAM" id="SSF53187">
    <property type="entry name" value="Zn-dependent exopeptidases"/>
    <property type="match status" value="1"/>
</dbReference>
<evidence type="ECO:0008006" key="9">
    <source>
        <dbReference type="Google" id="ProtNLM"/>
    </source>
</evidence>
<dbReference type="PIRSF" id="PIRSF001123">
    <property type="entry name" value="PepA_GA"/>
    <property type="match status" value="1"/>
</dbReference>
<evidence type="ECO:0000313" key="8">
    <source>
        <dbReference type="Proteomes" id="UP001594351"/>
    </source>
</evidence>
<keyword evidence="4" id="KW-0479">Metal-binding</keyword>